<gene>
    <name evidence="1" type="ORF">F53441_13688</name>
</gene>
<comment type="caution">
    <text evidence="1">The sequence shown here is derived from an EMBL/GenBank/DDBJ whole genome shotgun (WGS) entry which is preliminary data.</text>
</comment>
<proteinExistence type="predicted"/>
<evidence type="ECO:0000313" key="1">
    <source>
        <dbReference type="EMBL" id="KAF4434524.1"/>
    </source>
</evidence>
<organism evidence="1 2">
    <name type="scientific">Fusarium austroafricanum</name>
    <dbReference type="NCBI Taxonomy" id="2364996"/>
    <lineage>
        <taxon>Eukaryota</taxon>
        <taxon>Fungi</taxon>
        <taxon>Dikarya</taxon>
        <taxon>Ascomycota</taxon>
        <taxon>Pezizomycotina</taxon>
        <taxon>Sordariomycetes</taxon>
        <taxon>Hypocreomycetidae</taxon>
        <taxon>Hypocreales</taxon>
        <taxon>Nectriaceae</taxon>
        <taxon>Fusarium</taxon>
        <taxon>Fusarium concolor species complex</taxon>
    </lineage>
</organism>
<dbReference type="Proteomes" id="UP000605986">
    <property type="component" value="Unassembled WGS sequence"/>
</dbReference>
<feature type="non-terminal residue" evidence="1">
    <location>
        <position position="59"/>
    </location>
</feature>
<reference evidence="1" key="1">
    <citation type="submission" date="2020-01" db="EMBL/GenBank/DDBJ databases">
        <title>Identification and distribution of gene clusters putatively required for synthesis of sphingolipid metabolism inhibitors in phylogenetically diverse species of the filamentous fungus Fusarium.</title>
        <authorList>
            <person name="Kim H.-S."/>
            <person name="Busman M."/>
            <person name="Brown D.W."/>
            <person name="Divon H."/>
            <person name="Uhlig S."/>
            <person name="Proctor R.H."/>
        </authorList>
    </citation>
    <scope>NUCLEOTIDE SEQUENCE</scope>
    <source>
        <strain evidence="1">NRRL 53441</strain>
    </source>
</reference>
<protein>
    <submittedName>
        <fullName evidence="1">Uncharacterized protein</fullName>
    </submittedName>
</protein>
<evidence type="ECO:0000313" key="2">
    <source>
        <dbReference type="Proteomes" id="UP000605986"/>
    </source>
</evidence>
<keyword evidence="2" id="KW-1185">Reference proteome</keyword>
<name>A0A8H4JN42_9HYPO</name>
<accession>A0A8H4JN42</accession>
<dbReference type="EMBL" id="JAADJG010000907">
    <property type="protein sequence ID" value="KAF4434524.1"/>
    <property type="molecule type" value="Genomic_DNA"/>
</dbReference>
<dbReference type="AlphaFoldDB" id="A0A8H4JN42"/>
<sequence>MFTTPLLRAARQSTATFVRKPRRCVQPRLILPKCQQLQKEIDQQVKEMEKLTKQTDERL</sequence>